<feature type="active site" description="Acyl-ester intermediate" evidence="3">
    <location>
        <position position="273"/>
    </location>
</feature>
<dbReference type="OrthoDB" id="6428749at2759"/>
<accession>A0A0C2H1C8</accession>
<dbReference type="InterPro" id="IPR023631">
    <property type="entry name" value="Amidase_dom"/>
</dbReference>
<evidence type="ECO:0000256" key="2">
    <source>
        <dbReference type="ARBA" id="ARBA00022801"/>
    </source>
</evidence>
<dbReference type="FunFam" id="3.90.1300.10:FF:000003">
    <property type="entry name" value="Amidase signature enzyme"/>
    <property type="match status" value="1"/>
</dbReference>
<dbReference type="Proteomes" id="UP000054047">
    <property type="component" value="Unassembled WGS sequence"/>
</dbReference>
<dbReference type="PANTHER" id="PTHR45847:SF6">
    <property type="entry name" value="FATTY ACID AMIDE HYDROLASE"/>
    <property type="match status" value="1"/>
</dbReference>
<evidence type="ECO:0000256" key="1">
    <source>
        <dbReference type="ARBA" id="ARBA00009199"/>
    </source>
</evidence>
<comment type="similarity">
    <text evidence="1">Belongs to the amidase family.</text>
</comment>
<dbReference type="InterPro" id="IPR036928">
    <property type="entry name" value="AS_sf"/>
</dbReference>
<feature type="active site" description="Charge relay system" evidence="3">
    <location>
        <position position="174"/>
    </location>
</feature>
<dbReference type="Gene3D" id="3.90.1300.10">
    <property type="entry name" value="Amidase signature (AS) domain"/>
    <property type="match status" value="1"/>
</dbReference>
<dbReference type="EMBL" id="KN728803">
    <property type="protein sequence ID" value="KIH63221.1"/>
    <property type="molecule type" value="Genomic_DNA"/>
</dbReference>
<dbReference type="InterPro" id="IPR052096">
    <property type="entry name" value="Endocannabinoid_amidase"/>
</dbReference>
<dbReference type="Pfam" id="PF01425">
    <property type="entry name" value="Amidase"/>
    <property type="match status" value="1"/>
</dbReference>
<dbReference type="SUPFAM" id="SSF75304">
    <property type="entry name" value="Amidase signature (AS) enzymes"/>
    <property type="match status" value="1"/>
</dbReference>
<reference evidence="5 6" key="1">
    <citation type="submission" date="2013-12" db="EMBL/GenBank/DDBJ databases">
        <title>Draft genome of the parsitic nematode Ancylostoma duodenale.</title>
        <authorList>
            <person name="Mitreva M."/>
        </authorList>
    </citation>
    <scope>NUCLEOTIDE SEQUENCE [LARGE SCALE GENOMIC DNA]</scope>
    <source>
        <strain evidence="5 6">Zhejiang</strain>
    </source>
</reference>
<keyword evidence="2" id="KW-0378">Hydrolase</keyword>
<dbReference type="AlphaFoldDB" id="A0A0C2H1C8"/>
<dbReference type="PIRSF" id="PIRSF001221">
    <property type="entry name" value="Amidase_fungi"/>
    <property type="match status" value="1"/>
</dbReference>
<feature type="domain" description="Amidase" evidence="4">
    <location>
        <begin position="121"/>
        <end position="601"/>
    </location>
</feature>
<gene>
    <name evidence="5" type="ORF">ANCDUO_06480</name>
</gene>
<proteinExistence type="inferred from homology"/>
<evidence type="ECO:0000256" key="3">
    <source>
        <dbReference type="PIRSR" id="PIRSR001221-1"/>
    </source>
</evidence>
<dbReference type="PANTHER" id="PTHR45847">
    <property type="entry name" value="FATTY ACID AMIDE HYDROLASE"/>
    <property type="match status" value="1"/>
</dbReference>
<name>A0A0C2H1C8_9BILA</name>
<dbReference type="GO" id="GO:0004040">
    <property type="term" value="F:amidase activity"/>
    <property type="evidence" value="ECO:0007669"/>
    <property type="project" value="TreeGrafter"/>
</dbReference>
<evidence type="ECO:0000259" key="4">
    <source>
        <dbReference type="Pfam" id="PF01425"/>
    </source>
</evidence>
<keyword evidence="6" id="KW-1185">Reference proteome</keyword>
<feature type="active site" description="Charge relay system" evidence="3">
    <location>
        <position position="249"/>
    </location>
</feature>
<evidence type="ECO:0000313" key="6">
    <source>
        <dbReference type="Proteomes" id="UP000054047"/>
    </source>
</evidence>
<organism evidence="5 6">
    <name type="scientific">Ancylostoma duodenale</name>
    <dbReference type="NCBI Taxonomy" id="51022"/>
    <lineage>
        <taxon>Eukaryota</taxon>
        <taxon>Metazoa</taxon>
        <taxon>Ecdysozoa</taxon>
        <taxon>Nematoda</taxon>
        <taxon>Chromadorea</taxon>
        <taxon>Rhabditida</taxon>
        <taxon>Rhabditina</taxon>
        <taxon>Rhabditomorpha</taxon>
        <taxon>Strongyloidea</taxon>
        <taxon>Ancylostomatidae</taxon>
        <taxon>Ancylostomatinae</taxon>
        <taxon>Ancylostoma</taxon>
    </lineage>
</organism>
<dbReference type="GO" id="GO:0009062">
    <property type="term" value="P:fatty acid catabolic process"/>
    <property type="evidence" value="ECO:0007669"/>
    <property type="project" value="TreeGrafter"/>
</dbReference>
<sequence length="625" mass="69549">MRSKPTAEFSHLVSMQGVPALEVSVEQCSPLGLLPPSMNHAHYLALFRELCEASTPWGAQAKCRRAIEKNEKTRSNGFEEFRSRVATDDVTVIERRKEILSWTLLELRDRLQRDQLNAVQALEAYVWKAMQLQERLNCCIEVIREAFDTAAEADRIWSGSKEKPSLYGVPFSVKGNFYMPGYDCCIGLAKFLEQPRLEECTLVTHLRNIGAVPFVITNVPQALISFVCSNSVYGTTSNPHDVNRSPGGSSGGEGALFMGGGTPFGTGSDLAGSLRIPAAFCGFVTLKPTENRLVVVNTHPGVPGRFRLALSFGFYTHTVEQQVALLKTIIGNPDYRRIVPTSVPTPLNELALTRTDKLRIGYYDDDGFCPPVPCVRRCVLETVERLKREGHELVRFTVPKLIMADGGRYLQSLYDNDIVDPYMKEFVLLLKVPNCLRWVASCLLQGISPQLSALCAAYVSNLEDLRYTQERCDDYKAKEGWECALSGLIDLAQFIEYWRSLGIDALICPTFPVPAVPHRFPSRLSTAATYTALFNLLDFPAGAVPAGKVTTQDDEDLMNDEKYPVGYNIVLKTIRDAATKSVGLPLSVQVVTLPHEEEMCLRLMGEVERVWSDGRSRDEVSVPSE</sequence>
<dbReference type="GO" id="GO:0017064">
    <property type="term" value="F:fatty acid amide hydrolase activity"/>
    <property type="evidence" value="ECO:0007669"/>
    <property type="project" value="TreeGrafter"/>
</dbReference>
<evidence type="ECO:0000313" key="5">
    <source>
        <dbReference type="EMBL" id="KIH63221.1"/>
    </source>
</evidence>
<protein>
    <submittedName>
        <fullName evidence="5">Amidase</fullName>
    </submittedName>
</protein>